<dbReference type="AlphaFoldDB" id="A0A1Y2FLV1"/>
<name>A0A1Y2FLV1_PROLT</name>
<reference evidence="3 4" key="1">
    <citation type="submission" date="2016-07" db="EMBL/GenBank/DDBJ databases">
        <title>Pervasive Adenine N6-methylation of Active Genes in Fungi.</title>
        <authorList>
            <consortium name="DOE Joint Genome Institute"/>
            <person name="Mondo S.J."/>
            <person name="Dannebaum R.O."/>
            <person name="Kuo R.C."/>
            <person name="Labutti K."/>
            <person name="Haridas S."/>
            <person name="Kuo A."/>
            <person name="Salamov A."/>
            <person name="Ahrendt S.R."/>
            <person name="Lipzen A."/>
            <person name="Sullivan W."/>
            <person name="Andreopoulos W.B."/>
            <person name="Clum A."/>
            <person name="Lindquist E."/>
            <person name="Daum C."/>
            <person name="Ramamoorthy G.K."/>
            <person name="Gryganskyi A."/>
            <person name="Culley D."/>
            <person name="Magnuson J.K."/>
            <person name="James T.Y."/>
            <person name="O'Malley M.A."/>
            <person name="Stajich J.E."/>
            <person name="Spatafora J.W."/>
            <person name="Visel A."/>
            <person name="Grigoriev I.V."/>
        </authorList>
    </citation>
    <scope>NUCLEOTIDE SEQUENCE [LARGE SCALE GENOMIC DNA]</scope>
    <source>
        <strain evidence="3 4">12-1054</strain>
    </source>
</reference>
<evidence type="ECO:0000256" key="1">
    <source>
        <dbReference type="SAM" id="MobiDB-lite"/>
    </source>
</evidence>
<feature type="chain" id="PRO_5011965788" evidence="2">
    <location>
        <begin position="31"/>
        <end position="251"/>
    </location>
</feature>
<dbReference type="Proteomes" id="UP000193685">
    <property type="component" value="Unassembled WGS sequence"/>
</dbReference>
<dbReference type="GeneID" id="63783256"/>
<evidence type="ECO:0000313" key="4">
    <source>
        <dbReference type="Proteomes" id="UP000193685"/>
    </source>
</evidence>
<protein>
    <submittedName>
        <fullName evidence="3">Uncharacterized protein</fullName>
    </submittedName>
</protein>
<comment type="caution">
    <text evidence="3">The sequence shown here is derived from an EMBL/GenBank/DDBJ whole genome shotgun (WGS) entry which is preliminary data.</text>
</comment>
<sequence>MQLRWHVWPMPIRLALCSLCMALLLYHLAGAPTRSKEKSIGTSETKVSNKEQPPIEGAAPTSTGQNEFISRFYTNESERGCYDMILVIESFAPRQVDPATCGNAAALDKHKKKCEKKCKNAAEKYKKAFFSSARTQQFLMRHSCIQSDKLTAVIQDDAFLQSIDYNSCTVTCACQISNQLRIRMPLIQSGGDRYVVTPFRSESSWIESRDKPMEIGGIPTCHPEEMVRRWSLSGFKTPDFPDWKSTYESSN</sequence>
<gene>
    <name evidence="3" type="ORF">BCR37DRAFT_254594</name>
</gene>
<evidence type="ECO:0000256" key="2">
    <source>
        <dbReference type="SAM" id="SignalP"/>
    </source>
</evidence>
<accession>A0A1Y2FLV1</accession>
<evidence type="ECO:0000313" key="3">
    <source>
        <dbReference type="EMBL" id="ORY84909.1"/>
    </source>
</evidence>
<proteinExistence type="predicted"/>
<dbReference type="RefSeq" id="XP_040726692.1">
    <property type="nucleotide sequence ID" value="XM_040866657.1"/>
</dbReference>
<keyword evidence="4" id="KW-1185">Reference proteome</keyword>
<organism evidence="3 4">
    <name type="scientific">Protomyces lactucae-debilis</name>
    <dbReference type="NCBI Taxonomy" id="2754530"/>
    <lineage>
        <taxon>Eukaryota</taxon>
        <taxon>Fungi</taxon>
        <taxon>Dikarya</taxon>
        <taxon>Ascomycota</taxon>
        <taxon>Taphrinomycotina</taxon>
        <taxon>Taphrinomycetes</taxon>
        <taxon>Taphrinales</taxon>
        <taxon>Protomycetaceae</taxon>
        <taxon>Protomyces</taxon>
    </lineage>
</organism>
<feature type="region of interest" description="Disordered" evidence="1">
    <location>
        <begin position="37"/>
        <end position="62"/>
    </location>
</feature>
<dbReference type="EMBL" id="MCFI01000005">
    <property type="protein sequence ID" value="ORY84909.1"/>
    <property type="molecule type" value="Genomic_DNA"/>
</dbReference>
<feature type="signal peptide" evidence="2">
    <location>
        <begin position="1"/>
        <end position="30"/>
    </location>
</feature>
<keyword evidence="2" id="KW-0732">Signal</keyword>